<evidence type="ECO:0000256" key="4">
    <source>
        <dbReference type="ARBA" id="ARBA00023002"/>
    </source>
</evidence>
<sequence length="372" mass="39458">MTIAVIGRGPIGSAAARHLAQAGHEVLLIGAPEPQDKPAHQGVFASHWDEGRITRALDADRYWSDVSRASIARYTQIEAESGIPFFTESGAMMAGPAAGEFMRNVAAVQAEAAIAAETLNGAALAARFPFFAFPDSIDTRHEATGAGHLNPRRMVAAQAQAARHHGAELVEATVRAIDPAPRGVTLSTEAGSHRADRVLLATGGWANDLLADPLPLAVHARTITFFALDAAEAARLAAMPALVYRTPAGDVPYVLPPIRYPDGRTYIKIGGDPDDRVLTDTEAVSDWFRSAGSAEVGAYQTRILTELMPDLRFEATHTEACVTVFTARDRPVIRRLDERMAVATGGCGRAAKCGDELGRLAAEAVLGARLPG</sequence>
<dbReference type="PANTHER" id="PTHR10961:SF10">
    <property type="entry name" value="FAD DEPENDENT OXIDOREDUCTASE DOMAIN-CONTAINING PROTEIN"/>
    <property type="match status" value="1"/>
</dbReference>
<dbReference type="EMBL" id="JACBXS010000004">
    <property type="protein sequence ID" value="NYS23913.1"/>
    <property type="molecule type" value="Genomic_DNA"/>
</dbReference>
<organism evidence="6 7">
    <name type="scientific">Rhabdonatronobacter sediminivivens</name>
    <dbReference type="NCBI Taxonomy" id="2743469"/>
    <lineage>
        <taxon>Bacteria</taxon>
        <taxon>Pseudomonadati</taxon>
        <taxon>Pseudomonadota</taxon>
        <taxon>Alphaproteobacteria</taxon>
        <taxon>Rhodobacterales</taxon>
        <taxon>Paracoccaceae</taxon>
        <taxon>Rhabdonatronobacter</taxon>
    </lineage>
</organism>
<dbReference type="Proteomes" id="UP000529417">
    <property type="component" value="Unassembled WGS sequence"/>
</dbReference>
<dbReference type="PANTHER" id="PTHR10961">
    <property type="entry name" value="PEROXISOMAL SARCOSINE OXIDASE"/>
    <property type="match status" value="1"/>
</dbReference>
<keyword evidence="3" id="KW-0274">FAD</keyword>
<comment type="caution">
    <text evidence="6">The sequence shown here is derived from an EMBL/GenBank/DDBJ whole genome shotgun (WGS) entry which is preliminary data.</text>
</comment>
<keyword evidence="7" id="KW-1185">Reference proteome</keyword>
<evidence type="ECO:0000313" key="7">
    <source>
        <dbReference type="Proteomes" id="UP000529417"/>
    </source>
</evidence>
<name>A0A7Z0HX47_9RHOB</name>
<evidence type="ECO:0000256" key="2">
    <source>
        <dbReference type="ARBA" id="ARBA00022630"/>
    </source>
</evidence>
<protein>
    <submittedName>
        <fullName evidence="6">FAD-dependent oxidoreductase</fullName>
    </submittedName>
</protein>
<feature type="domain" description="FAD dependent oxidoreductase" evidence="5">
    <location>
        <begin position="3"/>
        <end position="363"/>
    </location>
</feature>
<dbReference type="GO" id="GO:0008115">
    <property type="term" value="F:sarcosine oxidase activity"/>
    <property type="evidence" value="ECO:0007669"/>
    <property type="project" value="TreeGrafter"/>
</dbReference>
<keyword evidence="2" id="KW-0285">Flavoprotein</keyword>
<dbReference type="RefSeq" id="WP_179904614.1">
    <property type="nucleotide sequence ID" value="NZ_JACBXS010000004.1"/>
</dbReference>
<dbReference type="GO" id="GO:0050660">
    <property type="term" value="F:flavin adenine dinucleotide binding"/>
    <property type="evidence" value="ECO:0007669"/>
    <property type="project" value="InterPro"/>
</dbReference>
<dbReference type="InterPro" id="IPR045170">
    <property type="entry name" value="MTOX"/>
</dbReference>
<dbReference type="Gene3D" id="3.50.50.60">
    <property type="entry name" value="FAD/NAD(P)-binding domain"/>
    <property type="match status" value="1"/>
</dbReference>
<gene>
    <name evidence="6" type="ORF">HUK65_02835</name>
</gene>
<proteinExistence type="predicted"/>
<evidence type="ECO:0000256" key="1">
    <source>
        <dbReference type="ARBA" id="ARBA00001974"/>
    </source>
</evidence>
<dbReference type="SUPFAM" id="SSF51905">
    <property type="entry name" value="FAD/NAD(P)-binding domain"/>
    <property type="match status" value="1"/>
</dbReference>
<accession>A0A7Z0HX47</accession>
<evidence type="ECO:0000313" key="6">
    <source>
        <dbReference type="EMBL" id="NYS23913.1"/>
    </source>
</evidence>
<keyword evidence="4" id="KW-0560">Oxidoreductase</keyword>
<dbReference type="Gene3D" id="3.30.9.10">
    <property type="entry name" value="D-Amino Acid Oxidase, subunit A, domain 2"/>
    <property type="match status" value="1"/>
</dbReference>
<dbReference type="SUPFAM" id="SSF54373">
    <property type="entry name" value="FAD-linked reductases, C-terminal domain"/>
    <property type="match status" value="1"/>
</dbReference>
<dbReference type="Pfam" id="PF01266">
    <property type="entry name" value="DAO"/>
    <property type="match status" value="1"/>
</dbReference>
<evidence type="ECO:0000259" key="5">
    <source>
        <dbReference type="Pfam" id="PF01266"/>
    </source>
</evidence>
<dbReference type="InterPro" id="IPR036188">
    <property type="entry name" value="FAD/NAD-bd_sf"/>
</dbReference>
<evidence type="ECO:0000256" key="3">
    <source>
        <dbReference type="ARBA" id="ARBA00022827"/>
    </source>
</evidence>
<comment type="cofactor">
    <cofactor evidence="1">
        <name>FAD</name>
        <dbReference type="ChEBI" id="CHEBI:57692"/>
    </cofactor>
</comment>
<dbReference type="AlphaFoldDB" id="A0A7Z0HX47"/>
<reference evidence="6 7" key="1">
    <citation type="journal article" date="2000" name="Arch. Microbiol.">
        <title>Rhodobaca bogoriensis gen. nov. and sp. nov., an alkaliphilic purple nonsulfur bacterium from African Rift Valley soda lakes.</title>
        <authorList>
            <person name="Milford A.D."/>
            <person name="Achenbach L.A."/>
            <person name="Jung D.O."/>
            <person name="Madigan M.T."/>
        </authorList>
    </citation>
    <scope>NUCLEOTIDE SEQUENCE [LARGE SCALE GENOMIC DNA]</scope>
    <source>
        <strain evidence="6 7">2376</strain>
    </source>
</reference>
<dbReference type="InterPro" id="IPR006076">
    <property type="entry name" value="FAD-dep_OxRdtase"/>
</dbReference>